<name>A0ABP0GFC7_CLALP</name>
<evidence type="ECO:0000313" key="2">
    <source>
        <dbReference type="Proteomes" id="UP001642483"/>
    </source>
</evidence>
<organism evidence="1 2">
    <name type="scientific">Clavelina lepadiformis</name>
    <name type="common">Light-bulb sea squirt</name>
    <name type="synonym">Ascidia lepadiformis</name>
    <dbReference type="NCBI Taxonomy" id="159417"/>
    <lineage>
        <taxon>Eukaryota</taxon>
        <taxon>Metazoa</taxon>
        <taxon>Chordata</taxon>
        <taxon>Tunicata</taxon>
        <taxon>Ascidiacea</taxon>
        <taxon>Aplousobranchia</taxon>
        <taxon>Clavelinidae</taxon>
        <taxon>Clavelina</taxon>
    </lineage>
</organism>
<gene>
    <name evidence="1" type="ORF">CVLEPA_LOCUS21538</name>
</gene>
<keyword evidence="2" id="KW-1185">Reference proteome</keyword>
<dbReference type="EMBL" id="CAWYQH010000108">
    <property type="protein sequence ID" value="CAK8689551.1"/>
    <property type="molecule type" value="Genomic_DNA"/>
</dbReference>
<sequence>MALLLACFILGAAVWYWWNQIRNSDGHHRQVTMVNMKTKSERGEGRGGRRLSRTTSINGFTMKNDAGKSEQLLNTLKKMSEDIIMEEITEDSSVDLAAFYVGVAVCNY</sequence>
<dbReference type="Proteomes" id="UP001642483">
    <property type="component" value="Unassembled WGS sequence"/>
</dbReference>
<accession>A0ABP0GFC7</accession>
<comment type="caution">
    <text evidence="1">The sequence shown here is derived from an EMBL/GenBank/DDBJ whole genome shotgun (WGS) entry which is preliminary data.</text>
</comment>
<reference evidence="1 2" key="1">
    <citation type="submission" date="2024-02" db="EMBL/GenBank/DDBJ databases">
        <authorList>
            <person name="Daric V."/>
            <person name="Darras S."/>
        </authorList>
    </citation>
    <scope>NUCLEOTIDE SEQUENCE [LARGE SCALE GENOMIC DNA]</scope>
</reference>
<proteinExistence type="predicted"/>
<protein>
    <submittedName>
        <fullName evidence="1">Uncharacterized protein</fullName>
    </submittedName>
</protein>
<evidence type="ECO:0000313" key="1">
    <source>
        <dbReference type="EMBL" id="CAK8689551.1"/>
    </source>
</evidence>